<feature type="domain" description="Gingipain" evidence="2">
    <location>
        <begin position="4"/>
        <end position="300"/>
    </location>
</feature>
<dbReference type="GO" id="GO:0006508">
    <property type="term" value="P:proteolysis"/>
    <property type="evidence" value="ECO:0007669"/>
    <property type="project" value="InterPro"/>
</dbReference>
<gene>
    <name evidence="3" type="ORF">DRP53_06065</name>
</gene>
<evidence type="ECO:0000313" key="4">
    <source>
        <dbReference type="Proteomes" id="UP000268469"/>
    </source>
</evidence>
<evidence type="ECO:0000259" key="2">
    <source>
        <dbReference type="Pfam" id="PF01364"/>
    </source>
</evidence>
<dbReference type="Gene3D" id="2.60.40.4070">
    <property type="match status" value="1"/>
</dbReference>
<sequence length="490" mass="55731">NNYPGANDTVKVRNFIQDYNQNHGTDYFLCVGDWGVFPMKKVIMSTSHDNRIPTDFWYADYDDDWYSEAYLGRFSVNNSAEIQNYINKTMKYERESPSSGFHEKIFMPAYVLWSNYGCPVNDTIALHDPPSWHDAKRYDWQRTLTTQEISDSFNVGFGYTNISAHGNWNRWGGTYYHTNSDADNLTNAPPLTGIVTAICCLIGQLDYSQDCYVEHMMNNTHGGAAAFLGNTRYGYGTIDSKGRSEWQCIWFYDELTNHGVYNIGHTLAELNDRCAPYVGDNYVRHCMYTYTLYGDPQMELWTQFPITLNVTHPDRVPLGPSVFTVTVSDNKDPVADARVCVMCKQDPEYQVKYTNSSGVATFNIDPEILNDTMWVTVTKHNYRPYEGYAIVVQTGVSGRENRIPLRFAFEPPSPNPSHGLVNISFALPEKGKVTLAVYNTVGREMARLIDGEVDAGFHRLHWKSELPAGVYLLRLSTTSDVAVRKVVLID</sequence>
<evidence type="ECO:0000313" key="3">
    <source>
        <dbReference type="EMBL" id="RKX70099.1"/>
    </source>
</evidence>
<feature type="non-terminal residue" evidence="3">
    <location>
        <position position="1"/>
    </location>
</feature>
<dbReference type="Proteomes" id="UP000268469">
    <property type="component" value="Unassembled WGS sequence"/>
</dbReference>
<name>A0A660SH08_UNCW3</name>
<dbReference type="InterPro" id="IPR001769">
    <property type="entry name" value="Gingipain"/>
</dbReference>
<accession>A0A660SH08</accession>
<dbReference type="Gene3D" id="3.40.50.10390">
    <property type="entry name" value="Gingipain r, domain 1"/>
    <property type="match status" value="1"/>
</dbReference>
<evidence type="ECO:0000256" key="1">
    <source>
        <dbReference type="ARBA" id="ARBA00022729"/>
    </source>
</evidence>
<proteinExistence type="predicted"/>
<dbReference type="InterPro" id="IPR029031">
    <property type="entry name" value="Gingipain_N_sf"/>
</dbReference>
<dbReference type="Gene3D" id="2.60.40.10">
    <property type="entry name" value="Immunoglobulins"/>
    <property type="match status" value="1"/>
</dbReference>
<dbReference type="InterPro" id="IPR029030">
    <property type="entry name" value="Caspase-like_dom_sf"/>
</dbReference>
<dbReference type="InterPro" id="IPR013783">
    <property type="entry name" value="Ig-like_fold"/>
</dbReference>
<keyword evidence="1" id="KW-0732">Signal</keyword>
<comment type="caution">
    <text evidence="3">The sequence shown here is derived from an EMBL/GenBank/DDBJ whole genome shotgun (WGS) entry which is preliminary data.</text>
</comment>
<dbReference type="GO" id="GO:0008234">
    <property type="term" value="F:cysteine-type peptidase activity"/>
    <property type="evidence" value="ECO:0007669"/>
    <property type="project" value="InterPro"/>
</dbReference>
<dbReference type="Pfam" id="PF01364">
    <property type="entry name" value="Peptidase_C25"/>
    <property type="match status" value="1"/>
</dbReference>
<dbReference type="InterPro" id="IPR026444">
    <property type="entry name" value="Secre_tail"/>
</dbReference>
<dbReference type="NCBIfam" id="TIGR04183">
    <property type="entry name" value="Por_Secre_tail"/>
    <property type="match status" value="1"/>
</dbReference>
<reference evidence="3 4" key="1">
    <citation type="submission" date="2018-06" db="EMBL/GenBank/DDBJ databases">
        <title>Extensive metabolic versatility and redundancy in microbially diverse, dynamic hydrothermal sediments.</title>
        <authorList>
            <person name="Dombrowski N."/>
            <person name="Teske A."/>
            <person name="Baker B.J."/>
        </authorList>
    </citation>
    <scope>NUCLEOTIDE SEQUENCE [LARGE SCALE GENOMIC DNA]</scope>
    <source>
        <strain evidence="3">B36_G15</strain>
    </source>
</reference>
<dbReference type="EMBL" id="QNBE01000051">
    <property type="protein sequence ID" value="RKX70099.1"/>
    <property type="molecule type" value="Genomic_DNA"/>
</dbReference>
<dbReference type="Gene3D" id="3.40.50.1460">
    <property type="match status" value="1"/>
</dbReference>
<organism evidence="3 4">
    <name type="scientific">candidate division WOR-3 bacterium</name>
    <dbReference type="NCBI Taxonomy" id="2052148"/>
    <lineage>
        <taxon>Bacteria</taxon>
        <taxon>Bacteria division WOR-3</taxon>
    </lineage>
</organism>
<dbReference type="AlphaFoldDB" id="A0A660SH08"/>
<protein>
    <recommendedName>
        <fullName evidence="2">Gingipain domain-containing protein</fullName>
    </recommendedName>
</protein>
<dbReference type="SUPFAM" id="SSF52129">
    <property type="entry name" value="Caspase-like"/>
    <property type="match status" value="1"/>
</dbReference>